<dbReference type="GO" id="GO:0016491">
    <property type="term" value="F:oxidoreductase activity"/>
    <property type="evidence" value="ECO:0007669"/>
    <property type="project" value="UniProtKB-KW"/>
</dbReference>
<dbReference type="InterPro" id="IPR036291">
    <property type="entry name" value="NAD(P)-bd_dom_sf"/>
</dbReference>
<name>A0A3A5K1N6_9HYPH</name>
<reference evidence="3 4" key="1">
    <citation type="submission" date="2018-09" db="EMBL/GenBank/DDBJ databases">
        <title>Mesorhizobium carmichaelinearum sp. nov. isolated from Carmichaelinea spp. root nodules in New Zealand.</title>
        <authorList>
            <person name="De Meyer S.E."/>
        </authorList>
    </citation>
    <scope>NUCLEOTIDE SEQUENCE [LARGE SCALE GENOMIC DNA]</scope>
    <source>
        <strain evidence="3 4">ICMP19557</strain>
    </source>
</reference>
<evidence type="ECO:0000256" key="1">
    <source>
        <dbReference type="ARBA" id="ARBA00006484"/>
    </source>
</evidence>
<dbReference type="AlphaFoldDB" id="A0A3A5K1N6"/>
<gene>
    <name evidence="3" type="ORF">D3227_34525</name>
</gene>
<keyword evidence="2" id="KW-0560">Oxidoreductase</keyword>
<dbReference type="OrthoDB" id="9779623at2"/>
<dbReference type="Proteomes" id="UP000272706">
    <property type="component" value="Unassembled WGS sequence"/>
</dbReference>
<accession>A0A3A5K1N6</accession>
<dbReference type="PRINTS" id="PR00081">
    <property type="entry name" value="GDHRDH"/>
</dbReference>
<dbReference type="PANTHER" id="PTHR24321">
    <property type="entry name" value="DEHYDROGENASES, SHORT CHAIN"/>
    <property type="match status" value="1"/>
</dbReference>
<dbReference type="Gene3D" id="3.40.50.720">
    <property type="entry name" value="NAD(P)-binding Rossmann-like Domain"/>
    <property type="match status" value="1"/>
</dbReference>
<dbReference type="Pfam" id="PF13561">
    <property type="entry name" value="adh_short_C2"/>
    <property type="match status" value="1"/>
</dbReference>
<sequence length="250" mass="25719">MHLSFANKSVVVTAASRGIGHAIALIFAQAGARVAICARGKEGLDAGAAEIARYDAGVHTAICDIGDEASTLKFIAGAGAALGGIDVLVNNASGMSKGDDEDAWSAGINIDVLGTVRATRAAVPFLERSGAGAIVNISSIRGLTGSARIPAYAAVKAAVINYTISEALALSNHRIRVNAIAPGSIEFPGGLWEKRKFEEPDAYQATMQRVPFGRLGTAQEVANVALFLASDLASWVTGQVIAVDGGQMRT</sequence>
<comment type="caution">
    <text evidence="3">The sequence shown here is derived from an EMBL/GenBank/DDBJ whole genome shotgun (WGS) entry which is preliminary data.</text>
</comment>
<dbReference type="FunFam" id="3.40.50.720:FF:000084">
    <property type="entry name" value="Short-chain dehydrogenase reductase"/>
    <property type="match status" value="1"/>
</dbReference>
<evidence type="ECO:0000313" key="3">
    <source>
        <dbReference type="EMBL" id="RJT28306.1"/>
    </source>
</evidence>
<dbReference type="PANTHER" id="PTHR24321:SF8">
    <property type="entry name" value="ESTRADIOL 17-BETA-DEHYDROGENASE 8-RELATED"/>
    <property type="match status" value="1"/>
</dbReference>
<dbReference type="InterPro" id="IPR002347">
    <property type="entry name" value="SDR_fam"/>
</dbReference>
<dbReference type="EMBL" id="QZWZ01000053">
    <property type="protein sequence ID" value="RJT28306.1"/>
    <property type="molecule type" value="Genomic_DNA"/>
</dbReference>
<dbReference type="SUPFAM" id="SSF51735">
    <property type="entry name" value="NAD(P)-binding Rossmann-fold domains"/>
    <property type="match status" value="1"/>
</dbReference>
<proteinExistence type="inferred from homology"/>
<dbReference type="RefSeq" id="WP_120018606.1">
    <property type="nucleotide sequence ID" value="NZ_QZWZ01000053.1"/>
</dbReference>
<evidence type="ECO:0000256" key="2">
    <source>
        <dbReference type="ARBA" id="ARBA00023002"/>
    </source>
</evidence>
<organism evidence="3 4">
    <name type="scientific">Mesorhizobium waimense</name>
    <dbReference type="NCBI Taxonomy" id="1300307"/>
    <lineage>
        <taxon>Bacteria</taxon>
        <taxon>Pseudomonadati</taxon>
        <taxon>Pseudomonadota</taxon>
        <taxon>Alphaproteobacteria</taxon>
        <taxon>Hyphomicrobiales</taxon>
        <taxon>Phyllobacteriaceae</taxon>
        <taxon>Mesorhizobium</taxon>
    </lineage>
</organism>
<dbReference type="CDD" id="cd05233">
    <property type="entry name" value="SDR_c"/>
    <property type="match status" value="1"/>
</dbReference>
<evidence type="ECO:0000313" key="4">
    <source>
        <dbReference type="Proteomes" id="UP000272706"/>
    </source>
</evidence>
<dbReference type="PRINTS" id="PR00080">
    <property type="entry name" value="SDRFAMILY"/>
</dbReference>
<keyword evidence="4" id="KW-1185">Reference proteome</keyword>
<comment type="similarity">
    <text evidence="1">Belongs to the short-chain dehydrogenases/reductases (SDR) family.</text>
</comment>
<protein>
    <submittedName>
        <fullName evidence="3">SDR family oxidoreductase</fullName>
    </submittedName>
</protein>